<sequence length="1040" mass="111174">MAAPLSFAQQRLWFLDQLHPGATGYNIPSAHRIRGPLDDGLLAAALTEVVRRHEVVRSVVAEGPGGQPELRTRPPEPVKLPVTLVDGDTVDRRLAQAADLARAHVLRPFDLRHGPLLRAELFRIGDDDHVLLVCLHHLVADQWTLSLLLRELSELYPAFLLGFGSPLPAPAVQYADFTRWQRETLTDAALEPQLRHWREQLAGFEPLELLTDRPRPPVQGWDGARVRRRIPGRVLTAVREVAAQHDVTLFAAVAAGLAAVLARHTGQGEVVFGAAIAHRDRPEFEDLLGFFVNTVVLRTDLAGDPGFGELLARVQETALRAQENQDLPIERLADLAGPDRDLSRPPLVNVVLSFLNTPADPLRIPGSAVTEFVFDPGVVKFELDFVVSEADGELVVDVDYRRDLFERDTVESLLRHLERILDGAAADPATPVASLAVLSPAEESRLLAWGNAAEPLDTPGKTVPELFAEQVARRPDAPAVRSGTEVLTYAELDVRAGRVADAVLAHADGRPLCVGVCLDRSIDQVAALLGILRAGGHYLPLDPGYPADRLGYLLGDAAATVVVTSAAFAGRTAGWAGPTVFVEDTPAVSPRPAAPVPGPEDLAYVMYTSGSTGRPKGVRVPHRAVVRLVHETDYVRIGPGDRVAHSSSISFDAATFEIWGALLTGAELVILPRETVVEPAALAHELRARGVSVLWMTSSLFNHTVGEVPDAVAGIGTVLVGGEALDPAVIRGVLSAGNAPQRLLNGYGPTENTTFSTTHLVTEVPGDAVSVPIGRPIRGTRCYVTDAGLGLVPVGVPGELCVAGLGLAHGYVGAPELTADRFVPGPHGDLLYRTGDLVRWRPDGTLEFLGRRDDQVKVRGYRVEPGEIEARLTGCPGVRAALVLVRPGDDGGRLVAYVVADGDPATLSTEDIKTQLAGTLPGYMVPGDIVALDQFPLNANGKVDRARLPEPGPAGRGAGYVAPRTELETTVCRVWAELLGAEVGVTGNFFHLGGTSLLATRAVGRLRRELGVRISVRTLFDHPTAGEFAAAVAEPKGTRT</sequence>
<evidence type="ECO:0000313" key="5">
    <source>
        <dbReference type="EMBL" id="EOD59668.1"/>
    </source>
</evidence>
<evidence type="ECO:0000313" key="6">
    <source>
        <dbReference type="Proteomes" id="UP000014139"/>
    </source>
</evidence>
<protein>
    <submittedName>
        <fullName evidence="5">Anabaenopeptilide synthetase ApdD</fullName>
    </submittedName>
</protein>
<name>R1FJ95_9PSEU</name>
<proteinExistence type="predicted"/>
<dbReference type="RefSeq" id="WP_004561805.1">
    <property type="nucleotide sequence ID" value="NZ_AOUO01000725.1"/>
</dbReference>
<dbReference type="InterPro" id="IPR023213">
    <property type="entry name" value="CAT-like_dom_sf"/>
</dbReference>
<dbReference type="GO" id="GO:0031177">
    <property type="term" value="F:phosphopantetheine binding"/>
    <property type="evidence" value="ECO:0007669"/>
    <property type="project" value="InterPro"/>
</dbReference>
<dbReference type="Gene3D" id="3.30.300.30">
    <property type="match status" value="1"/>
</dbReference>
<dbReference type="Pfam" id="PF00550">
    <property type="entry name" value="PP-binding"/>
    <property type="match status" value="1"/>
</dbReference>
<dbReference type="eggNOG" id="COG1020">
    <property type="taxonomic scope" value="Bacteria"/>
</dbReference>
<dbReference type="InterPro" id="IPR010071">
    <property type="entry name" value="AA_adenyl_dom"/>
</dbReference>
<dbReference type="FunFam" id="3.30.300.30:FF:000010">
    <property type="entry name" value="Enterobactin synthetase component F"/>
    <property type="match status" value="1"/>
</dbReference>
<comment type="cofactor">
    <cofactor evidence="1">
        <name>pantetheine 4'-phosphate</name>
        <dbReference type="ChEBI" id="CHEBI:47942"/>
    </cofactor>
</comment>
<dbReference type="Pfam" id="PF13193">
    <property type="entry name" value="AMP-binding_C"/>
    <property type="match status" value="1"/>
</dbReference>
<dbReference type="PROSITE" id="PS00455">
    <property type="entry name" value="AMP_BINDING"/>
    <property type="match status" value="1"/>
</dbReference>
<dbReference type="InterPro" id="IPR020845">
    <property type="entry name" value="AMP-binding_CS"/>
</dbReference>
<dbReference type="InterPro" id="IPR036736">
    <property type="entry name" value="ACP-like_sf"/>
</dbReference>
<dbReference type="PANTHER" id="PTHR45527:SF1">
    <property type="entry name" value="FATTY ACID SYNTHASE"/>
    <property type="match status" value="1"/>
</dbReference>
<dbReference type="GO" id="GO:0047527">
    <property type="term" value="F:2,3-dihydroxybenzoate-serine ligase activity"/>
    <property type="evidence" value="ECO:0007669"/>
    <property type="project" value="TreeGrafter"/>
</dbReference>
<evidence type="ECO:0000256" key="3">
    <source>
        <dbReference type="ARBA" id="ARBA00022553"/>
    </source>
</evidence>
<dbReference type="Gene3D" id="2.30.38.10">
    <property type="entry name" value="Luciferase, Domain 3"/>
    <property type="match status" value="1"/>
</dbReference>
<dbReference type="InterPro" id="IPR000873">
    <property type="entry name" value="AMP-dep_synth/lig_dom"/>
</dbReference>
<dbReference type="GO" id="GO:0008610">
    <property type="term" value="P:lipid biosynthetic process"/>
    <property type="evidence" value="ECO:0007669"/>
    <property type="project" value="UniProtKB-ARBA"/>
</dbReference>
<dbReference type="InterPro" id="IPR009081">
    <property type="entry name" value="PP-bd_ACP"/>
</dbReference>
<keyword evidence="3" id="KW-0597">Phosphoprotein</keyword>
<keyword evidence="2" id="KW-0596">Phosphopantetheine</keyword>
<comment type="caution">
    <text evidence="5">The sequence shown here is derived from an EMBL/GenBank/DDBJ whole genome shotgun (WGS) entry which is preliminary data.</text>
</comment>
<dbReference type="SUPFAM" id="SSF56801">
    <property type="entry name" value="Acetyl-CoA synthetase-like"/>
    <property type="match status" value="1"/>
</dbReference>
<reference evidence="5 6" key="1">
    <citation type="submission" date="2013-02" db="EMBL/GenBank/DDBJ databases">
        <title>Draft genome sequence of Amycolatopsis vancoresmycina strain DSM 44592T.</title>
        <authorList>
            <person name="Kumar S."/>
            <person name="Kaur N."/>
            <person name="Kaur C."/>
            <person name="Raghava G.P.S."/>
            <person name="Mayilraj S."/>
        </authorList>
    </citation>
    <scope>NUCLEOTIDE SEQUENCE [LARGE SCALE GENOMIC DNA]</scope>
    <source>
        <strain evidence="5 6">DSM 44592</strain>
    </source>
</reference>
<dbReference type="Gene3D" id="3.30.559.30">
    <property type="entry name" value="Nonribosomal peptide synthetase, condensation domain"/>
    <property type="match status" value="1"/>
</dbReference>
<dbReference type="PATRIC" id="fig|1292037.4.peg.7792"/>
<dbReference type="Gene3D" id="3.30.559.10">
    <property type="entry name" value="Chloramphenicol acetyltransferase-like domain"/>
    <property type="match status" value="1"/>
</dbReference>
<dbReference type="PROSITE" id="PS50075">
    <property type="entry name" value="CARRIER"/>
    <property type="match status" value="1"/>
</dbReference>
<dbReference type="InterPro" id="IPR025110">
    <property type="entry name" value="AMP-bd_C"/>
</dbReference>
<dbReference type="Gene3D" id="3.40.50.980">
    <property type="match status" value="2"/>
</dbReference>
<dbReference type="CDD" id="cd12117">
    <property type="entry name" value="A_NRPS_Srf_like"/>
    <property type="match status" value="1"/>
</dbReference>
<dbReference type="InterPro" id="IPR045851">
    <property type="entry name" value="AMP-bd_C_sf"/>
</dbReference>
<dbReference type="GO" id="GO:0009239">
    <property type="term" value="P:enterobactin biosynthetic process"/>
    <property type="evidence" value="ECO:0007669"/>
    <property type="project" value="TreeGrafter"/>
</dbReference>
<dbReference type="AlphaFoldDB" id="R1FJ95"/>
<evidence type="ECO:0000256" key="1">
    <source>
        <dbReference type="ARBA" id="ARBA00001957"/>
    </source>
</evidence>
<dbReference type="PANTHER" id="PTHR45527">
    <property type="entry name" value="NONRIBOSOMAL PEPTIDE SYNTHETASE"/>
    <property type="match status" value="1"/>
</dbReference>
<dbReference type="Gene3D" id="1.10.1200.10">
    <property type="entry name" value="ACP-like"/>
    <property type="match status" value="1"/>
</dbReference>
<dbReference type="InterPro" id="IPR001242">
    <property type="entry name" value="Condensation_dom"/>
</dbReference>
<dbReference type="EMBL" id="AOUO01000725">
    <property type="protein sequence ID" value="EOD59668.1"/>
    <property type="molecule type" value="Genomic_DNA"/>
</dbReference>
<gene>
    <name evidence="5" type="ORF">H480_41600</name>
</gene>
<dbReference type="GO" id="GO:0072330">
    <property type="term" value="P:monocarboxylic acid biosynthetic process"/>
    <property type="evidence" value="ECO:0007669"/>
    <property type="project" value="UniProtKB-ARBA"/>
</dbReference>
<dbReference type="Pfam" id="PF00668">
    <property type="entry name" value="Condensation"/>
    <property type="match status" value="1"/>
</dbReference>
<dbReference type="SUPFAM" id="SSF52777">
    <property type="entry name" value="CoA-dependent acyltransferases"/>
    <property type="match status" value="2"/>
</dbReference>
<dbReference type="InterPro" id="IPR020806">
    <property type="entry name" value="PKS_PP-bd"/>
</dbReference>
<dbReference type="SUPFAM" id="SSF47336">
    <property type="entry name" value="ACP-like"/>
    <property type="match status" value="1"/>
</dbReference>
<dbReference type="OrthoDB" id="2472181at2"/>
<dbReference type="SMART" id="SM00823">
    <property type="entry name" value="PKS_PP"/>
    <property type="match status" value="1"/>
</dbReference>
<dbReference type="Pfam" id="PF00501">
    <property type="entry name" value="AMP-binding"/>
    <property type="match status" value="1"/>
</dbReference>
<evidence type="ECO:0000259" key="4">
    <source>
        <dbReference type="PROSITE" id="PS50075"/>
    </source>
</evidence>
<dbReference type="CDD" id="cd19531">
    <property type="entry name" value="LCL_NRPS-like"/>
    <property type="match status" value="1"/>
</dbReference>
<dbReference type="InterPro" id="IPR020459">
    <property type="entry name" value="AMP-binding"/>
</dbReference>
<feature type="domain" description="Carrier" evidence="4">
    <location>
        <begin position="962"/>
        <end position="1036"/>
    </location>
</feature>
<dbReference type="Proteomes" id="UP000014139">
    <property type="component" value="Unassembled WGS sequence"/>
</dbReference>
<dbReference type="GO" id="GO:0005829">
    <property type="term" value="C:cytosol"/>
    <property type="evidence" value="ECO:0007669"/>
    <property type="project" value="TreeGrafter"/>
</dbReference>
<dbReference type="FunFam" id="1.10.1200.10:FF:000016">
    <property type="entry name" value="Non-ribosomal peptide synthase"/>
    <property type="match status" value="1"/>
</dbReference>
<dbReference type="GO" id="GO:0009366">
    <property type="term" value="C:enterobactin synthetase complex"/>
    <property type="evidence" value="ECO:0007669"/>
    <property type="project" value="TreeGrafter"/>
</dbReference>
<accession>R1FJ95</accession>
<dbReference type="NCBIfam" id="TIGR01733">
    <property type="entry name" value="AA-adenyl-dom"/>
    <property type="match status" value="1"/>
</dbReference>
<keyword evidence="6" id="KW-1185">Reference proteome</keyword>
<organism evidence="5 6">
    <name type="scientific">Amycolatopsis vancoresmycina DSM 44592</name>
    <dbReference type="NCBI Taxonomy" id="1292037"/>
    <lineage>
        <taxon>Bacteria</taxon>
        <taxon>Bacillati</taxon>
        <taxon>Actinomycetota</taxon>
        <taxon>Actinomycetes</taxon>
        <taxon>Pseudonocardiales</taxon>
        <taxon>Pseudonocardiaceae</taxon>
        <taxon>Amycolatopsis</taxon>
    </lineage>
</organism>
<dbReference type="PRINTS" id="PR00154">
    <property type="entry name" value="AMPBINDING"/>
</dbReference>
<evidence type="ECO:0000256" key="2">
    <source>
        <dbReference type="ARBA" id="ARBA00022450"/>
    </source>
</evidence>
<dbReference type="GO" id="GO:0043041">
    <property type="term" value="P:amino acid activation for nonribosomal peptide biosynthetic process"/>
    <property type="evidence" value="ECO:0007669"/>
    <property type="project" value="TreeGrafter"/>
</dbReference>